<evidence type="ECO:0000256" key="5">
    <source>
        <dbReference type="ARBA" id="ARBA00023157"/>
    </source>
</evidence>
<feature type="signal peptide" evidence="6">
    <location>
        <begin position="1"/>
        <end position="22"/>
    </location>
</feature>
<evidence type="ECO:0000256" key="3">
    <source>
        <dbReference type="ARBA" id="ARBA00022761"/>
    </source>
</evidence>
<comment type="similarity">
    <text evidence="1 6">Belongs to the 11S seed storage protein (globulins) family.</text>
</comment>
<protein>
    <submittedName>
        <fullName evidence="7">Legumin B</fullName>
    </submittedName>
</protein>
<evidence type="ECO:0000313" key="7">
    <source>
        <dbReference type="EMBL" id="KHG07690.1"/>
    </source>
</evidence>
<keyword evidence="2 6" id="KW-0732">Signal</keyword>
<dbReference type="PANTHER" id="PTHR31189:SF48">
    <property type="entry name" value="LEGUMIN B"/>
    <property type="match status" value="1"/>
</dbReference>
<dbReference type="GO" id="GO:0045735">
    <property type="term" value="F:nutrient reservoir activity"/>
    <property type="evidence" value="ECO:0007669"/>
    <property type="project" value="UniProtKB-KW"/>
</dbReference>
<dbReference type="SMART" id="SM00835">
    <property type="entry name" value="Cupin_1"/>
    <property type="match status" value="2"/>
</dbReference>
<dbReference type="AlphaFoldDB" id="A0A0B0N4F0"/>
<organism evidence="7 8">
    <name type="scientific">Gossypium arboreum</name>
    <name type="common">Tree cotton</name>
    <name type="synonym">Gossypium nanking</name>
    <dbReference type="NCBI Taxonomy" id="29729"/>
    <lineage>
        <taxon>Eukaryota</taxon>
        <taxon>Viridiplantae</taxon>
        <taxon>Streptophyta</taxon>
        <taxon>Embryophyta</taxon>
        <taxon>Tracheophyta</taxon>
        <taxon>Spermatophyta</taxon>
        <taxon>Magnoliopsida</taxon>
        <taxon>eudicotyledons</taxon>
        <taxon>Gunneridae</taxon>
        <taxon>Pentapetalae</taxon>
        <taxon>rosids</taxon>
        <taxon>malvids</taxon>
        <taxon>Malvales</taxon>
        <taxon>Malvaceae</taxon>
        <taxon>Malvoideae</taxon>
        <taxon>Gossypium</taxon>
    </lineage>
</organism>
<dbReference type="InterPro" id="IPR006045">
    <property type="entry name" value="Cupin_1"/>
</dbReference>
<dbReference type="KEGG" id="gab:108489625"/>
<dbReference type="Proteomes" id="UP000032142">
    <property type="component" value="Unassembled WGS sequence"/>
</dbReference>
<dbReference type="PANTHER" id="PTHR31189">
    <property type="entry name" value="OS03G0336100 PROTEIN-RELATED"/>
    <property type="match status" value="1"/>
</dbReference>
<feature type="chain" id="PRO_5047551046" evidence="6">
    <location>
        <begin position="23"/>
        <end position="516"/>
    </location>
</feature>
<evidence type="ECO:0000256" key="4">
    <source>
        <dbReference type="ARBA" id="ARBA00023129"/>
    </source>
</evidence>
<evidence type="ECO:0000256" key="1">
    <source>
        <dbReference type="ARBA" id="ARBA00007178"/>
    </source>
</evidence>
<dbReference type="PRINTS" id="PR00439">
    <property type="entry name" value="11SGLOBULIN"/>
</dbReference>
<dbReference type="InterPro" id="IPR022379">
    <property type="entry name" value="11S_seedstore_CS"/>
</dbReference>
<dbReference type="OMA" id="AGETEFW"/>
<dbReference type="SUPFAM" id="SSF51182">
    <property type="entry name" value="RmlC-like cupins"/>
    <property type="match status" value="1"/>
</dbReference>
<dbReference type="FunFam" id="2.60.120.10:FF:000073">
    <property type="entry name" value="Glycinin G1"/>
    <property type="match status" value="1"/>
</dbReference>
<sequence>MAYSSSLPFSVCLLVLFHGCFAHIDLVTNHHQGQPWGQPQQPQPRRQSQCQIQNLNTLQPKHRFRSEAGETEFWDQNEEQFQCAGVAFLRHKIQRKGLLLPSFTSAPMLFYVEQGEGIHGAVFPGCPETYQSQSQQNIQDRPQRDQHQKLRRLKEGDVVALPAGVAHWIFNNGRSQLVLVALVDVGNDANQLDENFRKFFLAGNPQGGVVRGGQSRDRNQRQSRTQRGEREEEESQESGGNNVLSGFRDNILAQAFGIDTRLARKLQNERDNRGAIVRMEHEFVWPEEGQRRQGCEEEGEEEREPKWQRRQESQEEGSEEEEREERGRGSRRSGNGLEETFCSMRLKHRTPASSADVFNPRGGRITTVNSFNLPILQYLQLSAERGVLYNNAIYAPHWNMNAHSIVYITRGNGRIQIVSENGEAIFDEQVERGQVITVPQNHAVVKKAGRRGFEWIAFKTNANAKISQIAGRVSIMRGLPVDVLANSFGISREEAMRLKHNRQEVSVFSPRQGSQQ</sequence>
<dbReference type="InterPro" id="IPR050253">
    <property type="entry name" value="Seed_Storage-Functional"/>
</dbReference>
<dbReference type="InterPro" id="IPR006044">
    <property type="entry name" value="11S_seedstore_pln"/>
</dbReference>
<evidence type="ECO:0000256" key="2">
    <source>
        <dbReference type="ARBA" id="ARBA00022729"/>
    </source>
</evidence>
<comment type="caution">
    <text evidence="7">The sequence shown here is derived from an EMBL/GenBank/DDBJ whole genome shotgun (WGS) entry which is preliminary data.</text>
</comment>
<keyword evidence="5 6" id="KW-1015">Disulfide bond</keyword>
<dbReference type="GO" id="GO:0010431">
    <property type="term" value="P:seed maturation"/>
    <property type="evidence" value="ECO:0007669"/>
    <property type="project" value="UniProtKB-ARBA"/>
</dbReference>
<comment type="function">
    <text evidence="6">Seed storage protein.</text>
</comment>
<dbReference type="InterPro" id="IPR011051">
    <property type="entry name" value="RmlC_Cupin_sf"/>
</dbReference>
<dbReference type="Gene3D" id="2.60.120.10">
    <property type="entry name" value="Jelly Rolls"/>
    <property type="match status" value="2"/>
</dbReference>
<keyword evidence="8" id="KW-1185">Reference proteome</keyword>
<name>A0A0B0N4F0_GOSAR</name>
<dbReference type="PROSITE" id="PS00305">
    <property type="entry name" value="11S_SEED_STORAGE"/>
    <property type="match status" value="1"/>
</dbReference>
<dbReference type="EMBL" id="JRRC01479845">
    <property type="protein sequence ID" value="KHG07690.1"/>
    <property type="molecule type" value="Genomic_DNA"/>
</dbReference>
<gene>
    <name evidence="7" type="ORF">F383_33957</name>
</gene>
<keyword evidence="3 6" id="KW-0758">Storage protein</keyword>
<dbReference type="OrthoDB" id="993488at2759"/>
<proteinExistence type="inferred from homology"/>
<dbReference type="CDD" id="cd02242">
    <property type="entry name" value="cupin_11S_legumin_N"/>
    <property type="match status" value="1"/>
</dbReference>
<evidence type="ECO:0000256" key="6">
    <source>
        <dbReference type="RuleBase" id="RU003681"/>
    </source>
</evidence>
<evidence type="ECO:0000313" key="8">
    <source>
        <dbReference type="Proteomes" id="UP000032142"/>
    </source>
</evidence>
<dbReference type="InterPro" id="IPR014710">
    <property type="entry name" value="RmlC-like_jellyroll"/>
</dbReference>
<reference evidence="8" key="1">
    <citation type="submission" date="2014-09" db="EMBL/GenBank/DDBJ databases">
        <authorList>
            <person name="Mudge J."/>
            <person name="Ramaraj T."/>
            <person name="Lindquist I.E."/>
            <person name="Bharti A.K."/>
            <person name="Sundararajan A."/>
            <person name="Cameron C.T."/>
            <person name="Woodward J.E."/>
            <person name="May G.D."/>
            <person name="Brubaker C."/>
            <person name="Broadhvest J."/>
            <person name="Wilkins T.A."/>
        </authorList>
    </citation>
    <scope>NUCLEOTIDE SEQUENCE</scope>
    <source>
        <strain evidence="8">cv. AKA8401</strain>
    </source>
</reference>
<dbReference type="Pfam" id="PF00190">
    <property type="entry name" value="Cupin_1"/>
    <property type="match status" value="2"/>
</dbReference>
<comment type="subunit">
    <text evidence="6">Hexamer; each subunit is composed of an acidic and a basic chain derived from a single precursor and linked by a disulfide bond.</text>
</comment>
<dbReference type="CDD" id="cd02243">
    <property type="entry name" value="cupin_11S_legumin_C"/>
    <property type="match status" value="1"/>
</dbReference>
<keyword evidence="4 6" id="KW-0708">Seed storage protein</keyword>
<accession>A0A0B0N4F0</accession>